<organism evidence="1 2">
    <name type="scientific">Eruca vesicaria subsp. sativa</name>
    <name type="common">Garden rocket</name>
    <name type="synonym">Eruca sativa</name>
    <dbReference type="NCBI Taxonomy" id="29727"/>
    <lineage>
        <taxon>Eukaryota</taxon>
        <taxon>Viridiplantae</taxon>
        <taxon>Streptophyta</taxon>
        <taxon>Embryophyta</taxon>
        <taxon>Tracheophyta</taxon>
        <taxon>Spermatophyta</taxon>
        <taxon>Magnoliopsida</taxon>
        <taxon>eudicotyledons</taxon>
        <taxon>Gunneridae</taxon>
        <taxon>Pentapetalae</taxon>
        <taxon>rosids</taxon>
        <taxon>malvids</taxon>
        <taxon>Brassicales</taxon>
        <taxon>Brassicaceae</taxon>
        <taxon>Brassiceae</taxon>
        <taxon>Eruca</taxon>
    </lineage>
</organism>
<protein>
    <submittedName>
        <fullName evidence="1">Uncharacterized protein</fullName>
    </submittedName>
</protein>
<sequence>MDVLKAKRDDVLTEVQREEANGQQRLNGFQVWLTSVQTIENQFDDLNITRTMELQRLCLSGVCSKNLKSSFHYGRKVSLMLKEVENLKSNGLFEVVAREKSYMRCVVEERPLQPVIVGQETMLERAWNRLIDDETKIMGLYGMGGVRHWYSPLVPGKYAVAWVLMIQWKSSV</sequence>
<proteinExistence type="predicted"/>
<name>A0ABC8M3G4_ERUVS</name>
<gene>
    <name evidence="1" type="ORF">ERUC_LOCUS43272</name>
</gene>
<accession>A0ABC8M3G4</accession>
<dbReference type="Proteomes" id="UP001642260">
    <property type="component" value="Unassembled WGS sequence"/>
</dbReference>
<evidence type="ECO:0000313" key="2">
    <source>
        <dbReference type="Proteomes" id="UP001642260"/>
    </source>
</evidence>
<dbReference type="EMBL" id="CAKOAT010919597">
    <property type="protein sequence ID" value="CAH8390789.1"/>
    <property type="molecule type" value="Genomic_DNA"/>
</dbReference>
<dbReference type="AlphaFoldDB" id="A0ABC8M3G4"/>
<keyword evidence="2" id="KW-1185">Reference proteome</keyword>
<comment type="caution">
    <text evidence="1">The sequence shown here is derived from an EMBL/GenBank/DDBJ whole genome shotgun (WGS) entry which is preliminary data.</text>
</comment>
<reference evidence="1 2" key="1">
    <citation type="submission" date="2022-03" db="EMBL/GenBank/DDBJ databases">
        <authorList>
            <person name="Macdonald S."/>
            <person name="Ahmed S."/>
            <person name="Newling K."/>
        </authorList>
    </citation>
    <scope>NUCLEOTIDE SEQUENCE [LARGE SCALE GENOMIC DNA]</scope>
</reference>
<evidence type="ECO:0000313" key="1">
    <source>
        <dbReference type="EMBL" id="CAH8390789.1"/>
    </source>
</evidence>